<dbReference type="AlphaFoldDB" id="A0A2P7SI51"/>
<feature type="domain" description="Cupin type-2" evidence="1">
    <location>
        <begin position="20"/>
        <end position="90"/>
    </location>
</feature>
<proteinExistence type="predicted"/>
<dbReference type="RefSeq" id="WP_106723355.1">
    <property type="nucleotide sequence ID" value="NZ_PXYL01000003.1"/>
</dbReference>
<evidence type="ECO:0000259" key="1">
    <source>
        <dbReference type="Pfam" id="PF07883"/>
    </source>
</evidence>
<gene>
    <name evidence="2" type="ORF">C7I85_07585</name>
</gene>
<dbReference type="InterPro" id="IPR013096">
    <property type="entry name" value="Cupin_2"/>
</dbReference>
<accession>A0A2P7SI51</accession>
<sequence length="93" mass="10479">MSESAKSTVFIDNDRVVVTEWRFAPGASTGWHRHGHDYVVVPLMDGKVKLLTKDGESLAEMKQGVPYYRPEGVEHDVINANDGEYAFIEIELK</sequence>
<dbReference type="EMBL" id="PXYL01000003">
    <property type="protein sequence ID" value="PSJ62176.1"/>
    <property type="molecule type" value="Genomic_DNA"/>
</dbReference>
<dbReference type="Pfam" id="PF07883">
    <property type="entry name" value="Cupin_2"/>
    <property type="match status" value="1"/>
</dbReference>
<dbReference type="Gene3D" id="2.60.120.10">
    <property type="entry name" value="Jelly Rolls"/>
    <property type="match status" value="1"/>
</dbReference>
<evidence type="ECO:0000313" key="2">
    <source>
        <dbReference type="EMBL" id="PSJ62176.1"/>
    </source>
</evidence>
<dbReference type="InterPro" id="IPR011051">
    <property type="entry name" value="RmlC_Cupin_sf"/>
</dbReference>
<reference evidence="2 3" key="1">
    <citation type="submission" date="2018-03" db="EMBL/GenBank/DDBJ databases">
        <title>The draft genome of Mesorhizobium soli JCM 19897.</title>
        <authorList>
            <person name="Li L."/>
            <person name="Liu L."/>
            <person name="Liang L."/>
            <person name="Wang T."/>
            <person name="Zhang X."/>
        </authorList>
    </citation>
    <scope>NUCLEOTIDE SEQUENCE [LARGE SCALE GENOMIC DNA]</scope>
    <source>
        <strain evidence="2 3">JCM 19897</strain>
    </source>
</reference>
<name>A0A2P7SI51_9HYPH</name>
<dbReference type="InterPro" id="IPR014710">
    <property type="entry name" value="RmlC-like_jellyroll"/>
</dbReference>
<dbReference type="OrthoDB" id="9800684at2"/>
<protein>
    <submittedName>
        <fullName evidence="2">Cupin</fullName>
    </submittedName>
</protein>
<evidence type="ECO:0000313" key="3">
    <source>
        <dbReference type="Proteomes" id="UP000240653"/>
    </source>
</evidence>
<comment type="caution">
    <text evidence="2">The sequence shown here is derived from an EMBL/GenBank/DDBJ whole genome shotgun (WGS) entry which is preliminary data.</text>
</comment>
<dbReference type="SUPFAM" id="SSF51182">
    <property type="entry name" value="RmlC-like cupins"/>
    <property type="match status" value="1"/>
</dbReference>
<organism evidence="2 3">
    <name type="scientific">Pseudaminobacter soli</name>
    <name type="common">ex Li et al. 2025</name>
    <dbReference type="NCBI Taxonomy" id="1295366"/>
    <lineage>
        <taxon>Bacteria</taxon>
        <taxon>Pseudomonadati</taxon>
        <taxon>Pseudomonadota</taxon>
        <taxon>Alphaproteobacteria</taxon>
        <taxon>Hyphomicrobiales</taxon>
        <taxon>Phyllobacteriaceae</taxon>
        <taxon>Pseudaminobacter</taxon>
    </lineage>
</organism>
<dbReference type="CDD" id="cd06982">
    <property type="entry name" value="cupin_BauB-like"/>
    <property type="match status" value="1"/>
</dbReference>
<keyword evidence="3" id="KW-1185">Reference proteome</keyword>
<dbReference type="Proteomes" id="UP000240653">
    <property type="component" value="Unassembled WGS sequence"/>
</dbReference>